<sequence length="103" mass="11256">MDAACLPGNPDIRVPEALKVDDGLRVWRASEGRDAGEDAEGDAEKEKGGHGDAGRHPTMEELRTPSVQDLAETEEVSEGRKLRHIPGGTWLNQVRSYLMTVYG</sequence>
<dbReference type="Proteomes" id="UP001066276">
    <property type="component" value="Chromosome 2_1"/>
</dbReference>
<evidence type="ECO:0000313" key="3">
    <source>
        <dbReference type="Proteomes" id="UP001066276"/>
    </source>
</evidence>
<keyword evidence="3" id="KW-1185">Reference proteome</keyword>
<name>A0AAV7VL98_PLEWA</name>
<feature type="compositionally biased region" description="Basic and acidic residues" evidence="1">
    <location>
        <begin position="29"/>
        <end position="63"/>
    </location>
</feature>
<evidence type="ECO:0000313" key="2">
    <source>
        <dbReference type="EMBL" id="KAJ1202384.1"/>
    </source>
</evidence>
<feature type="region of interest" description="Disordered" evidence="1">
    <location>
        <begin position="29"/>
        <end position="80"/>
    </location>
</feature>
<reference evidence="2" key="1">
    <citation type="journal article" date="2022" name="bioRxiv">
        <title>Sequencing and chromosome-scale assembly of the giantPleurodeles waltlgenome.</title>
        <authorList>
            <person name="Brown T."/>
            <person name="Elewa A."/>
            <person name="Iarovenko S."/>
            <person name="Subramanian E."/>
            <person name="Araus A.J."/>
            <person name="Petzold A."/>
            <person name="Susuki M."/>
            <person name="Suzuki K.-i.T."/>
            <person name="Hayashi T."/>
            <person name="Toyoda A."/>
            <person name="Oliveira C."/>
            <person name="Osipova E."/>
            <person name="Leigh N.D."/>
            <person name="Simon A."/>
            <person name="Yun M.H."/>
        </authorList>
    </citation>
    <scope>NUCLEOTIDE SEQUENCE</scope>
    <source>
        <strain evidence="2">20211129_DDA</strain>
        <tissue evidence="2">Liver</tissue>
    </source>
</reference>
<protein>
    <submittedName>
        <fullName evidence="2">Uncharacterized protein</fullName>
    </submittedName>
</protein>
<dbReference type="EMBL" id="JANPWB010000003">
    <property type="protein sequence ID" value="KAJ1202384.1"/>
    <property type="molecule type" value="Genomic_DNA"/>
</dbReference>
<comment type="caution">
    <text evidence="2">The sequence shown here is derived from an EMBL/GenBank/DDBJ whole genome shotgun (WGS) entry which is preliminary data.</text>
</comment>
<accession>A0AAV7VL98</accession>
<dbReference type="AlphaFoldDB" id="A0AAV7VL98"/>
<proteinExistence type="predicted"/>
<organism evidence="2 3">
    <name type="scientific">Pleurodeles waltl</name>
    <name type="common">Iberian ribbed newt</name>
    <dbReference type="NCBI Taxonomy" id="8319"/>
    <lineage>
        <taxon>Eukaryota</taxon>
        <taxon>Metazoa</taxon>
        <taxon>Chordata</taxon>
        <taxon>Craniata</taxon>
        <taxon>Vertebrata</taxon>
        <taxon>Euteleostomi</taxon>
        <taxon>Amphibia</taxon>
        <taxon>Batrachia</taxon>
        <taxon>Caudata</taxon>
        <taxon>Salamandroidea</taxon>
        <taxon>Salamandridae</taxon>
        <taxon>Pleurodelinae</taxon>
        <taxon>Pleurodeles</taxon>
    </lineage>
</organism>
<gene>
    <name evidence="2" type="ORF">NDU88_006184</name>
</gene>
<evidence type="ECO:0000256" key="1">
    <source>
        <dbReference type="SAM" id="MobiDB-lite"/>
    </source>
</evidence>